<reference evidence="1" key="1">
    <citation type="submission" date="2020-08" db="EMBL/GenBank/DDBJ databases">
        <title>Multicomponent nature underlies the extraordinary mechanical properties of spider dragline silk.</title>
        <authorList>
            <person name="Kono N."/>
            <person name="Nakamura H."/>
            <person name="Mori M."/>
            <person name="Yoshida Y."/>
            <person name="Ohtoshi R."/>
            <person name="Malay A.D."/>
            <person name="Moran D.A.P."/>
            <person name="Tomita M."/>
            <person name="Numata K."/>
            <person name="Arakawa K."/>
        </authorList>
    </citation>
    <scope>NUCLEOTIDE SEQUENCE</scope>
</reference>
<sequence length="136" mass="15056">MEPGGCVIRSEKVLSGTRQNRKPLKTTRELLGKFTFSLRTSLAEERKLIYYLEILWFGGIRNTTLMIATFVSDMSVGNNHKIQKLTSNSGSILSAICPIPHGRNVPVPLPLIELPVILSDPPDSDSSTSSRLGYRI</sequence>
<dbReference type="Proteomes" id="UP000887013">
    <property type="component" value="Unassembled WGS sequence"/>
</dbReference>
<keyword evidence="2" id="KW-1185">Reference proteome</keyword>
<dbReference type="AlphaFoldDB" id="A0A8X6TGK3"/>
<dbReference type="EMBL" id="BMAW01103280">
    <property type="protein sequence ID" value="GFT08382.1"/>
    <property type="molecule type" value="Genomic_DNA"/>
</dbReference>
<organism evidence="1 2">
    <name type="scientific">Nephila pilipes</name>
    <name type="common">Giant wood spider</name>
    <name type="synonym">Nephila maculata</name>
    <dbReference type="NCBI Taxonomy" id="299642"/>
    <lineage>
        <taxon>Eukaryota</taxon>
        <taxon>Metazoa</taxon>
        <taxon>Ecdysozoa</taxon>
        <taxon>Arthropoda</taxon>
        <taxon>Chelicerata</taxon>
        <taxon>Arachnida</taxon>
        <taxon>Araneae</taxon>
        <taxon>Araneomorphae</taxon>
        <taxon>Entelegynae</taxon>
        <taxon>Araneoidea</taxon>
        <taxon>Nephilidae</taxon>
        <taxon>Nephila</taxon>
    </lineage>
</organism>
<proteinExistence type="predicted"/>
<comment type="caution">
    <text evidence="1">The sequence shown here is derived from an EMBL/GenBank/DDBJ whole genome shotgun (WGS) entry which is preliminary data.</text>
</comment>
<evidence type="ECO:0000313" key="1">
    <source>
        <dbReference type="EMBL" id="GFT08382.1"/>
    </source>
</evidence>
<accession>A0A8X6TGK3</accession>
<protein>
    <submittedName>
        <fullName evidence="1">Uncharacterized protein</fullName>
    </submittedName>
</protein>
<gene>
    <name evidence="1" type="ORF">NPIL_651711</name>
</gene>
<name>A0A8X6TGK3_NEPPI</name>
<evidence type="ECO:0000313" key="2">
    <source>
        <dbReference type="Proteomes" id="UP000887013"/>
    </source>
</evidence>